<dbReference type="EMBL" id="JAINUG010002019">
    <property type="protein sequence ID" value="KAJ8351133.1"/>
    <property type="molecule type" value="Genomic_DNA"/>
</dbReference>
<evidence type="ECO:0000256" key="1">
    <source>
        <dbReference type="SAM" id="MobiDB-lite"/>
    </source>
</evidence>
<comment type="caution">
    <text evidence="2">The sequence shown here is derived from an EMBL/GenBank/DDBJ whole genome shotgun (WGS) entry which is preliminary data.</text>
</comment>
<proteinExistence type="predicted"/>
<protein>
    <submittedName>
        <fullName evidence="2">Uncharacterized protein</fullName>
    </submittedName>
</protein>
<reference evidence="2" key="1">
    <citation type="journal article" date="2023" name="Science">
        <title>Genome structures resolve the early diversification of teleost fishes.</title>
        <authorList>
            <person name="Parey E."/>
            <person name="Louis A."/>
            <person name="Montfort J."/>
            <person name="Bouchez O."/>
            <person name="Roques C."/>
            <person name="Iampietro C."/>
            <person name="Lluch J."/>
            <person name="Castinel A."/>
            <person name="Donnadieu C."/>
            <person name="Desvignes T."/>
            <person name="Floi Bucao C."/>
            <person name="Jouanno E."/>
            <person name="Wen M."/>
            <person name="Mejri S."/>
            <person name="Dirks R."/>
            <person name="Jansen H."/>
            <person name="Henkel C."/>
            <person name="Chen W.J."/>
            <person name="Zahm M."/>
            <person name="Cabau C."/>
            <person name="Klopp C."/>
            <person name="Thompson A.W."/>
            <person name="Robinson-Rechavi M."/>
            <person name="Braasch I."/>
            <person name="Lecointre G."/>
            <person name="Bobe J."/>
            <person name="Postlethwait J.H."/>
            <person name="Berthelot C."/>
            <person name="Roest Crollius H."/>
            <person name="Guiguen Y."/>
        </authorList>
    </citation>
    <scope>NUCLEOTIDE SEQUENCE</scope>
    <source>
        <tissue evidence="2">Blood</tissue>
    </source>
</reference>
<organism evidence="2 3">
    <name type="scientific">Aldrovandia affinis</name>
    <dbReference type="NCBI Taxonomy" id="143900"/>
    <lineage>
        <taxon>Eukaryota</taxon>
        <taxon>Metazoa</taxon>
        <taxon>Chordata</taxon>
        <taxon>Craniata</taxon>
        <taxon>Vertebrata</taxon>
        <taxon>Euteleostomi</taxon>
        <taxon>Actinopterygii</taxon>
        <taxon>Neopterygii</taxon>
        <taxon>Teleostei</taxon>
        <taxon>Notacanthiformes</taxon>
        <taxon>Halosauridae</taxon>
        <taxon>Aldrovandia</taxon>
    </lineage>
</organism>
<keyword evidence="3" id="KW-1185">Reference proteome</keyword>
<dbReference type="Proteomes" id="UP001221898">
    <property type="component" value="Unassembled WGS sequence"/>
</dbReference>
<feature type="region of interest" description="Disordered" evidence="1">
    <location>
        <begin position="1"/>
        <end position="126"/>
    </location>
</feature>
<sequence length="126" mass="14100">MQSKKESQRSHADERRGAKYSDVDIGDTVLVKQERLTNSQHHSTQRHTRCGGQSREQVVVESPTGSKIFKKHYMGKEIPSARETPAEEETPQGAEDSTPNDETPVAQAPEQSITNSEIPEDKDLKE</sequence>
<gene>
    <name evidence="2" type="ORF">AAFF_G00147470</name>
</gene>
<name>A0AAD7R0U4_9TELE</name>
<feature type="compositionally biased region" description="Basic and acidic residues" evidence="1">
    <location>
        <begin position="1"/>
        <end position="22"/>
    </location>
</feature>
<dbReference type="AlphaFoldDB" id="A0AAD7R0U4"/>
<evidence type="ECO:0000313" key="2">
    <source>
        <dbReference type="EMBL" id="KAJ8351133.1"/>
    </source>
</evidence>
<accession>A0AAD7R0U4</accession>
<evidence type="ECO:0000313" key="3">
    <source>
        <dbReference type="Proteomes" id="UP001221898"/>
    </source>
</evidence>